<feature type="compositionally biased region" description="Acidic residues" evidence="8">
    <location>
        <begin position="135"/>
        <end position="148"/>
    </location>
</feature>
<dbReference type="PROSITE" id="PS00232">
    <property type="entry name" value="CADHERIN_1"/>
    <property type="match status" value="1"/>
</dbReference>
<evidence type="ECO:0000256" key="5">
    <source>
        <dbReference type="ARBA" id="ARBA00022989"/>
    </source>
</evidence>
<evidence type="ECO:0000256" key="1">
    <source>
        <dbReference type="ARBA" id="ARBA00004370"/>
    </source>
</evidence>
<comment type="subcellular location">
    <subcellularLocation>
        <location evidence="1">Membrane</location>
    </subcellularLocation>
</comment>
<protein>
    <recommendedName>
        <fullName evidence="9">Cadherin domain-containing protein</fullName>
    </recommendedName>
</protein>
<dbReference type="EMBL" id="OD564354">
    <property type="protein sequence ID" value="CAD7437987.1"/>
    <property type="molecule type" value="Genomic_DNA"/>
</dbReference>
<proteinExistence type="predicted"/>
<accession>A0A7R9HVV2</accession>
<evidence type="ECO:0000313" key="10">
    <source>
        <dbReference type="EMBL" id="CAD7437987.1"/>
    </source>
</evidence>
<keyword evidence="4 7" id="KW-0106">Calcium</keyword>
<dbReference type="Gene3D" id="2.60.40.60">
    <property type="entry name" value="Cadherins"/>
    <property type="match status" value="1"/>
</dbReference>
<evidence type="ECO:0000256" key="3">
    <source>
        <dbReference type="ARBA" id="ARBA00022737"/>
    </source>
</evidence>
<sequence length="221" mass="24331">METTFLDTYTGITMETILLDIYTGVTMETTLLDTYTGITMETTLLDTYIRLLALSSASLRPILWDGGRDAERNDVASQPTKVFYRANKNRWITETVDGASYRTGTEVGAVLTAVTANDVDSNPALTYHFSSPGEAPDDPAEPSEEEEGGSPPTFSIDRFSGKVTLVRGLDFESRREHRLRVTASDTAHAAHTVLTVRVTDENDNRPQFGRSAYLASLPPGW</sequence>
<keyword evidence="3" id="KW-0677">Repeat</keyword>
<evidence type="ECO:0000259" key="9">
    <source>
        <dbReference type="PROSITE" id="PS50268"/>
    </source>
</evidence>
<dbReference type="SMART" id="SM00112">
    <property type="entry name" value="CA"/>
    <property type="match status" value="1"/>
</dbReference>
<keyword evidence="6" id="KW-0472">Membrane</keyword>
<dbReference type="SUPFAM" id="SSF49313">
    <property type="entry name" value="Cadherin-like"/>
    <property type="match status" value="1"/>
</dbReference>
<reference evidence="10" key="1">
    <citation type="submission" date="2020-11" db="EMBL/GenBank/DDBJ databases">
        <authorList>
            <person name="Tran Van P."/>
        </authorList>
    </citation>
    <scope>NUCLEOTIDE SEQUENCE</scope>
</reference>
<gene>
    <name evidence="10" type="ORF">TBIB3V08_LOCUS586</name>
</gene>
<dbReference type="CDD" id="cd11304">
    <property type="entry name" value="Cadherin_repeat"/>
    <property type="match status" value="1"/>
</dbReference>
<dbReference type="Pfam" id="PF00028">
    <property type="entry name" value="Cadherin"/>
    <property type="match status" value="1"/>
</dbReference>
<evidence type="ECO:0000256" key="8">
    <source>
        <dbReference type="SAM" id="MobiDB-lite"/>
    </source>
</evidence>
<dbReference type="InterPro" id="IPR020894">
    <property type="entry name" value="Cadherin_CS"/>
</dbReference>
<evidence type="ECO:0000256" key="6">
    <source>
        <dbReference type="ARBA" id="ARBA00023136"/>
    </source>
</evidence>
<dbReference type="GO" id="GO:0005509">
    <property type="term" value="F:calcium ion binding"/>
    <property type="evidence" value="ECO:0007669"/>
    <property type="project" value="UniProtKB-UniRule"/>
</dbReference>
<dbReference type="PANTHER" id="PTHR24026:SF126">
    <property type="entry name" value="PROTOCADHERIN FAT 4"/>
    <property type="match status" value="1"/>
</dbReference>
<evidence type="ECO:0000256" key="7">
    <source>
        <dbReference type="PROSITE-ProRule" id="PRU00043"/>
    </source>
</evidence>
<organism evidence="10">
    <name type="scientific">Timema bartmani</name>
    <dbReference type="NCBI Taxonomy" id="61472"/>
    <lineage>
        <taxon>Eukaryota</taxon>
        <taxon>Metazoa</taxon>
        <taxon>Ecdysozoa</taxon>
        <taxon>Arthropoda</taxon>
        <taxon>Hexapoda</taxon>
        <taxon>Insecta</taxon>
        <taxon>Pterygota</taxon>
        <taxon>Neoptera</taxon>
        <taxon>Polyneoptera</taxon>
        <taxon>Phasmatodea</taxon>
        <taxon>Timematodea</taxon>
        <taxon>Timematoidea</taxon>
        <taxon>Timematidae</taxon>
        <taxon>Timema</taxon>
    </lineage>
</organism>
<evidence type="ECO:0000256" key="2">
    <source>
        <dbReference type="ARBA" id="ARBA00022692"/>
    </source>
</evidence>
<keyword evidence="2" id="KW-0812">Transmembrane</keyword>
<evidence type="ECO:0000256" key="4">
    <source>
        <dbReference type="ARBA" id="ARBA00022837"/>
    </source>
</evidence>
<dbReference type="GO" id="GO:0005886">
    <property type="term" value="C:plasma membrane"/>
    <property type="evidence" value="ECO:0007669"/>
    <property type="project" value="UniProtKB-SubCell"/>
</dbReference>
<keyword evidence="5" id="KW-1133">Transmembrane helix</keyword>
<dbReference type="GO" id="GO:0007156">
    <property type="term" value="P:homophilic cell adhesion via plasma membrane adhesion molecules"/>
    <property type="evidence" value="ECO:0007669"/>
    <property type="project" value="InterPro"/>
</dbReference>
<dbReference type="InterPro" id="IPR002126">
    <property type="entry name" value="Cadherin-like_dom"/>
</dbReference>
<feature type="domain" description="Cadherin" evidence="9">
    <location>
        <begin position="93"/>
        <end position="208"/>
    </location>
</feature>
<dbReference type="PRINTS" id="PR00205">
    <property type="entry name" value="CADHERIN"/>
</dbReference>
<feature type="region of interest" description="Disordered" evidence="8">
    <location>
        <begin position="122"/>
        <end position="157"/>
    </location>
</feature>
<dbReference type="InterPro" id="IPR015919">
    <property type="entry name" value="Cadherin-like_sf"/>
</dbReference>
<name>A0A7R9HVV2_9NEOP</name>
<dbReference type="AlphaFoldDB" id="A0A7R9HVV2"/>
<dbReference type="PANTHER" id="PTHR24026">
    <property type="entry name" value="FAT ATYPICAL CADHERIN-RELATED"/>
    <property type="match status" value="1"/>
</dbReference>
<dbReference type="PROSITE" id="PS50268">
    <property type="entry name" value="CADHERIN_2"/>
    <property type="match status" value="1"/>
</dbReference>